<feature type="non-terminal residue" evidence="2">
    <location>
        <position position="133"/>
    </location>
</feature>
<dbReference type="EMBL" id="HG994367">
    <property type="protein sequence ID" value="CAF1698016.1"/>
    <property type="molecule type" value="Genomic_DNA"/>
</dbReference>
<evidence type="ECO:0000256" key="1">
    <source>
        <dbReference type="SAM" id="Phobius"/>
    </source>
</evidence>
<keyword evidence="1" id="KW-0812">Transmembrane</keyword>
<sequence>PPVRYGDQLPVRRDLFRQLSASSGMVGRLSTLGLILSQDICFLSIVFVAFGSGGSVLSRASFSLWTFGDFGISVEVLLCRRCVNSLLSAAAVLTTGSCFRWNTPVRASVGDFPVGEDQWLLDLWARVPHTLTW</sequence>
<protein>
    <submittedName>
        <fullName evidence="2">(rape) hypothetical protein</fullName>
    </submittedName>
</protein>
<keyword evidence="1" id="KW-1133">Transmembrane helix</keyword>
<feature type="transmembrane region" description="Helical" evidence="1">
    <location>
        <begin position="29"/>
        <end position="50"/>
    </location>
</feature>
<keyword evidence="1" id="KW-0472">Membrane</keyword>
<organism evidence="2">
    <name type="scientific">Brassica napus</name>
    <name type="common">Rape</name>
    <dbReference type="NCBI Taxonomy" id="3708"/>
    <lineage>
        <taxon>Eukaryota</taxon>
        <taxon>Viridiplantae</taxon>
        <taxon>Streptophyta</taxon>
        <taxon>Embryophyta</taxon>
        <taxon>Tracheophyta</taxon>
        <taxon>Spermatophyta</taxon>
        <taxon>Magnoliopsida</taxon>
        <taxon>eudicotyledons</taxon>
        <taxon>Gunneridae</taxon>
        <taxon>Pentapetalae</taxon>
        <taxon>rosids</taxon>
        <taxon>malvids</taxon>
        <taxon>Brassicales</taxon>
        <taxon>Brassicaceae</taxon>
        <taxon>Brassiceae</taxon>
        <taxon>Brassica</taxon>
    </lineage>
</organism>
<reference evidence="2" key="1">
    <citation type="submission" date="2021-01" db="EMBL/GenBank/DDBJ databases">
        <authorList>
            <consortium name="Genoscope - CEA"/>
            <person name="William W."/>
        </authorList>
    </citation>
    <scope>NUCLEOTIDE SEQUENCE</scope>
</reference>
<dbReference type="AlphaFoldDB" id="A0A816I7T5"/>
<dbReference type="Proteomes" id="UP001295469">
    <property type="component" value="Chromosome C03"/>
</dbReference>
<name>A0A816I7T5_BRANA</name>
<accession>A0A816I7T5</accession>
<gene>
    <name evidence="2" type="ORF">DARMORV10_C03P11350.1</name>
</gene>
<proteinExistence type="predicted"/>
<evidence type="ECO:0000313" key="2">
    <source>
        <dbReference type="EMBL" id="CAF1698016.1"/>
    </source>
</evidence>